<gene>
    <name evidence="4" type="ORF">EH32_06080</name>
</gene>
<dbReference type="PANTHER" id="PTHR48081:SF30">
    <property type="entry name" value="ACETYL-HYDROLASE LIPR-RELATED"/>
    <property type="match status" value="1"/>
</dbReference>
<keyword evidence="5" id="KW-1185">Reference proteome</keyword>
<reference evidence="4 5" key="1">
    <citation type="submission" date="2014-04" db="EMBL/GenBank/DDBJ databases">
        <title>A comprehensive comparison of genomes of Erythrobacter spp. Strains.</title>
        <authorList>
            <person name="Zheng Q."/>
        </authorList>
    </citation>
    <scope>NUCLEOTIDE SEQUENCE [LARGE SCALE GENOMIC DNA]</scope>
    <source>
        <strain evidence="4 5">DSM 8509</strain>
    </source>
</reference>
<dbReference type="InterPro" id="IPR013094">
    <property type="entry name" value="AB_hydrolase_3"/>
</dbReference>
<evidence type="ECO:0000313" key="5">
    <source>
        <dbReference type="Proteomes" id="UP000027866"/>
    </source>
</evidence>
<proteinExistence type="inferred from homology"/>
<sequence>MSLDQVAPIRAALMARRAAPAPPVDARRAGFEAQMADVPLPPDFTATRVQLSEHCSALLCGVEDASKERVLLWLHGGAFILGSSESYQPMAARLSRAAGAQVLVPDYRLAPEHRFPAPGEDTLAALDWLEAQGHTVETTAIGGDSAGANLALGAIQRRMAERGASPVHAAWLVSPYLDLTHSGASIAARAARDPFVDPAGMPETAQRYLGEHDPADPAASPLFGSFEGFPPTLIQVGSDEVLFEDAARARGAIEATGGTCVFQEWAGMVHVWPLFAHQVDEGGWAIEQGGAFLRSQAPENGG</sequence>
<dbReference type="InterPro" id="IPR029058">
    <property type="entry name" value="AB_hydrolase_fold"/>
</dbReference>
<organism evidence="4 5">
    <name type="scientific">Erythrobacter litoralis</name>
    <dbReference type="NCBI Taxonomy" id="39960"/>
    <lineage>
        <taxon>Bacteria</taxon>
        <taxon>Pseudomonadati</taxon>
        <taxon>Pseudomonadota</taxon>
        <taxon>Alphaproteobacteria</taxon>
        <taxon>Sphingomonadales</taxon>
        <taxon>Erythrobacteraceae</taxon>
        <taxon>Erythrobacter/Porphyrobacter group</taxon>
        <taxon>Erythrobacter</taxon>
    </lineage>
</organism>
<dbReference type="Pfam" id="PF07859">
    <property type="entry name" value="Abhydrolase_3"/>
    <property type="match status" value="1"/>
</dbReference>
<dbReference type="InterPro" id="IPR050300">
    <property type="entry name" value="GDXG_lipolytic_enzyme"/>
</dbReference>
<dbReference type="GO" id="GO:0004806">
    <property type="term" value="F:triacylglycerol lipase activity"/>
    <property type="evidence" value="ECO:0007669"/>
    <property type="project" value="TreeGrafter"/>
</dbReference>
<comment type="caution">
    <text evidence="4">The sequence shown here is derived from an EMBL/GenBank/DDBJ whole genome shotgun (WGS) entry which is preliminary data.</text>
</comment>
<keyword evidence="2" id="KW-0378">Hydrolase</keyword>
<accession>A0A074N167</accession>
<dbReference type="AlphaFoldDB" id="A0A074N167"/>
<dbReference type="OrthoDB" id="9806180at2"/>
<dbReference type="PATRIC" id="fig|39960.10.peg.1939"/>
<comment type="similarity">
    <text evidence="1">Belongs to the 'GDXG' lipolytic enzyme family.</text>
</comment>
<dbReference type="EMBL" id="JMIX01000003">
    <property type="protein sequence ID" value="KEO98670.1"/>
    <property type="molecule type" value="Genomic_DNA"/>
</dbReference>
<dbReference type="Proteomes" id="UP000027866">
    <property type="component" value="Unassembled WGS sequence"/>
</dbReference>
<dbReference type="RefSeq" id="WP_051697551.1">
    <property type="nucleotide sequence ID" value="NZ_CP017057.1"/>
</dbReference>
<evidence type="ECO:0000256" key="2">
    <source>
        <dbReference type="ARBA" id="ARBA00022801"/>
    </source>
</evidence>
<dbReference type="Gene3D" id="3.40.50.1820">
    <property type="entry name" value="alpha/beta hydrolase"/>
    <property type="match status" value="1"/>
</dbReference>
<feature type="domain" description="Alpha/beta hydrolase fold-3" evidence="3">
    <location>
        <begin position="71"/>
        <end position="272"/>
    </location>
</feature>
<evidence type="ECO:0000259" key="3">
    <source>
        <dbReference type="Pfam" id="PF07859"/>
    </source>
</evidence>
<protein>
    <recommendedName>
        <fullName evidence="3">Alpha/beta hydrolase fold-3 domain-containing protein</fullName>
    </recommendedName>
</protein>
<evidence type="ECO:0000313" key="4">
    <source>
        <dbReference type="EMBL" id="KEO98670.1"/>
    </source>
</evidence>
<dbReference type="PANTHER" id="PTHR48081">
    <property type="entry name" value="AB HYDROLASE SUPERFAMILY PROTEIN C4A8.06C"/>
    <property type="match status" value="1"/>
</dbReference>
<name>A0A074N167_9SPHN</name>
<dbReference type="KEGG" id="elq:Ga0102493_112842"/>
<evidence type="ECO:0000256" key="1">
    <source>
        <dbReference type="ARBA" id="ARBA00010515"/>
    </source>
</evidence>
<dbReference type="SUPFAM" id="SSF53474">
    <property type="entry name" value="alpha/beta-Hydrolases"/>
    <property type="match status" value="1"/>
</dbReference>